<dbReference type="PANTHER" id="PTHR10454">
    <property type="entry name" value="CASPASE"/>
    <property type="match status" value="1"/>
</dbReference>
<dbReference type="Pfam" id="PF20706">
    <property type="entry name" value="GT4-conflict"/>
    <property type="match status" value="1"/>
</dbReference>
<keyword evidence="2" id="KW-0645">Protease</keyword>
<evidence type="ECO:0000259" key="4">
    <source>
        <dbReference type="PROSITE" id="PS50802"/>
    </source>
</evidence>
<dbReference type="Gene3D" id="3.90.70.80">
    <property type="match status" value="1"/>
</dbReference>
<protein>
    <submittedName>
        <fullName evidence="6">Uncharacterized protein LOC109484505 isoform X2</fullName>
    </submittedName>
</protein>
<evidence type="ECO:0000256" key="3">
    <source>
        <dbReference type="SAM" id="MobiDB-lite"/>
    </source>
</evidence>
<dbReference type="GO" id="GO:0006915">
    <property type="term" value="P:apoptotic process"/>
    <property type="evidence" value="ECO:0007669"/>
    <property type="project" value="TreeGrafter"/>
</dbReference>
<evidence type="ECO:0000256" key="2">
    <source>
        <dbReference type="ARBA" id="ARBA00022807"/>
    </source>
</evidence>
<dbReference type="GeneID" id="109484505"/>
<keyword evidence="1" id="KW-0677">Repeat</keyword>
<dbReference type="RefSeq" id="XP_019643353.1">
    <property type="nucleotide sequence ID" value="XM_019787794.1"/>
</dbReference>
<dbReference type="Proteomes" id="UP000515135">
    <property type="component" value="Unplaced"/>
</dbReference>
<dbReference type="GO" id="GO:0006508">
    <property type="term" value="P:proteolysis"/>
    <property type="evidence" value="ECO:0007669"/>
    <property type="project" value="InterPro"/>
</dbReference>
<dbReference type="InterPro" id="IPR002398">
    <property type="entry name" value="Pept_C14"/>
</dbReference>
<evidence type="ECO:0000256" key="1">
    <source>
        <dbReference type="ARBA" id="ARBA00022737"/>
    </source>
</evidence>
<evidence type="ECO:0000313" key="5">
    <source>
        <dbReference type="Proteomes" id="UP000515135"/>
    </source>
</evidence>
<proteinExistence type="predicted"/>
<dbReference type="SUPFAM" id="SSF53756">
    <property type="entry name" value="UDP-Glycosyltransferase/glycogen phosphorylase"/>
    <property type="match status" value="1"/>
</dbReference>
<dbReference type="GO" id="GO:0005737">
    <property type="term" value="C:cytoplasm"/>
    <property type="evidence" value="ECO:0007669"/>
    <property type="project" value="TreeGrafter"/>
</dbReference>
<dbReference type="Gene3D" id="3.40.50.2000">
    <property type="entry name" value="Glycogen Phosphorylase B"/>
    <property type="match status" value="1"/>
</dbReference>
<feature type="domain" description="OTU" evidence="4">
    <location>
        <begin position="249"/>
        <end position="386"/>
    </location>
</feature>
<evidence type="ECO:0000313" key="6">
    <source>
        <dbReference type="RefSeq" id="XP_019643353.1"/>
    </source>
</evidence>
<feature type="region of interest" description="Disordered" evidence="3">
    <location>
        <begin position="152"/>
        <end position="173"/>
    </location>
</feature>
<sequence length="798" mass="90462">MIVFQLQNYCPVGLFETLSVKLDKYFICRKDWQYGIMAVSEVGKNKILVQLEPKQRSEEILISVRTQSKKLKQAWEVMVQIINTTKELLQQWPGVLYCVRVVCPHCLKQGEKNPHRFSGAVLDKAPRGTVVCPKTMEEIDPRLIHPEISPAQWQQRRKRALEESGKSPAPEEIMMMEKQPRYSEPELEPENTVRNNTSVHTTHVSKDCLAQNNADTENVWERFRSMSIEMQPGDEGNRLAAHLMESGLTLRPDVPRDGNCLFHAVSDQLVRTGSQPTSHSQLRQDVVTYLRQHPYNGQGDHLCKFVPDKDWEDYLQEMSQNGVWGDHIVLQAFASMLDRDIRIVSSIDADNYTTILTPMGNQQDTTGPPLLLGHYAENHYASLDVCQRCAVLLVSDEYGTSKGGISTINQQLALLLRRFGAVVYCTVLWATTEDQEEARKDGVHLISPFVRPGDKRKPSLDWLTYDHHIRFPNLPEDVGYIVGHSGITDKAAEDIKNSRYPQAKLFTFNHTIPEDTEHYKGGQKTLKAWEKEMEILKVAAAADAVFSVGKRIYDHFKTMYKGDKNPKKHHLFLPKPSETFENTHVKPGGEQKVVLFIGRVKNVERLKGHDLAALAIGKAAEEIAKYNTSIRMRVRGISEDDFETSQRILEDNLQSGRLKPTLIPYGTQKEISDDMKTAHLVLMPSRAEPFGLVGLEALAAGIPVLISSQSGLADLINDLIQTGKCDADLRHRIVETSVNVSDLDKDACKWADKIVDTLRRNDEEFKKAARFKQQLQDSKYWEESHQIFLQACGITNTS</sequence>
<dbReference type="SUPFAM" id="SSF54001">
    <property type="entry name" value="Cysteine proteinases"/>
    <property type="match status" value="1"/>
</dbReference>
<dbReference type="Pfam" id="PF02338">
    <property type="entry name" value="OTU"/>
    <property type="match status" value="1"/>
</dbReference>
<organism evidence="5 6">
    <name type="scientific">Branchiostoma belcheri</name>
    <name type="common">Amphioxus</name>
    <dbReference type="NCBI Taxonomy" id="7741"/>
    <lineage>
        <taxon>Eukaryota</taxon>
        <taxon>Metazoa</taxon>
        <taxon>Chordata</taxon>
        <taxon>Cephalochordata</taxon>
        <taxon>Leptocardii</taxon>
        <taxon>Amphioxiformes</taxon>
        <taxon>Branchiostomatidae</taxon>
        <taxon>Branchiostoma</taxon>
    </lineage>
</organism>
<name>A0A6P5A206_BRABE</name>
<keyword evidence="2" id="KW-0378">Hydrolase</keyword>
<dbReference type="Pfam" id="PF25497">
    <property type="entry name" value="COR-B"/>
    <property type="match status" value="1"/>
</dbReference>
<reference evidence="6" key="1">
    <citation type="submission" date="2025-08" db="UniProtKB">
        <authorList>
            <consortium name="RefSeq"/>
        </authorList>
    </citation>
    <scope>IDENTIFICATION</scope>
    <source>
        <tissue evidence="6">Gonad</tissue>
    </source>
</reference>
<dbReference type="AlphaFoldDB" id="A0A6P5A206"/>
<dbReference type="InterPro" id="IPR057263">
    <property type="entry name" value="COR-B"/>
</dbReference>
<dbReference type="OrthoDB" id="5948783at2759"/>
<dbReference type="FunFam" id="3.90.70.80:FF:000033">
    <property type="entry name" value="Predicted protein"/>
    <property type="match status" value="1"/>
</dbReference>
<keyword evidence="2" id="KW-0788">Thiol protease</keyword>
<dbReference type="CDD" id="cd22758">
    <property type="entry name" value="OTU_232R-like"/>
    <property type="match status" value="1"/>
</dbReference>
<dbReference type="CDD" id="cd03801">
    <property type="entry name" value="GT4_PimA-like"/>
    <property type="match status" value="1"/>
</dbReference>
<gene>
    <name evidence="6" type="primary">LOC109484505</name>
</gene>
<keyword evidence="5" id="KW-1185">Reference proteome</keyword>
<dbReference type="GO" id="GO:0043525">
    <property type="term" value="P:positive regulation of neuron apoptotic process"/>
    <property type="evidence" value="ECO:0007669"/>
    <property type="project" value="TreeGrafter"/>
</dbReference>
<accession>A0A6P5A206</accession>
<dbReference type="InterPro" id="IPR038765">
    <property type="entry name" value="Papain-like_cys_pep_sf"/>
</dbReference>
<dbReference type="InterPro" id="IPR003323">
    <property type="entry name" value="OTU_dom"/>
</dbReference>
<dbReference type="GO" id="GO:0004197">
    <property type="term" value="F:cysteine-type endopeptidase activity"/>
    <property type="evidence" value="ECO:0007669"/>
    <property type="project" value="InterPro"/>
</dbReference>
<dbReference type="PANTHER" id="PTHR10454:SF248">
    <property type="entry name" value="CASPASE-8-LIKE"/>
    <property type="match status" value="1"/>
</dbReference>
<dbReference type="PROSITE" id="PS50802">
    <property type="entry name" value="OTU"/>
    <property type="match status" value="1"/>
</dbReference>